<accession>A0ABS1JPX2</accession>
<keyword evidence="3" id="KW-1185">Reference proteome</keyword>
<evidence type="ECO:0000313" key="3">
    <source>
        <dbReference type="Proteomes" id="UP000622707"/>
    </source>
</evidence>
<organism evidence="2 3">
    <name type="scientific">Ramlibacter alkalitolerans</name>
    <dbReference type="NCBI Taxonomy" id="2039631"/>
    <lineage>
        <taxon>Bacteria</taxon>
        <taxon>Pseudomonadati</taxon>
        <taxon>Pseudomonadota</taxon>
        <taxon>Betaproteobacteria</taxon>
        <taxon>Burkholderiales</taxon>
        <taxon>Comamonadaceae</taxon>
        <taxon>Ramlibacter</taxon>
    </lineage>
</organism>
<evidence type="ECO:0000313" key="2">
    <source>
        <dbReference type="EMBL" id="MBL0426302.1"/>
    </source>
</evidence>
<sequence>MPSPRRLFGLAACAFILAAPAARAMDFNLVGDVLVMSGPVTGNELVQLRNFLAAGPVRLVLLHESPGGDLWNGYQVGNRIRSEGLPTAVSGKCESACGLIFLGGAERSFSDGRPIGVTMVGLHGAHTTDTKQPLSALAPRMAYVIRSLTDDKYPDDLLERTVYTRNADDIVYSFHPSRFRQDGTRKGVVECLKQPDVSFKCSMLEGLDALAIGVLTQPEVLVLPEAVKQLLLTLPLVPESH</sequence>
<evidence type="ECO:0000256" key="1">
    <source>
        <dbReference type="SAM" id="SignalP"/>
    </source>
</evidence>
<reference evidence="2 3" key="1">
    <citation type="journal article" date="2017" name="Int. J. Syst. Evol. Microbiol.">
        <title>Ramlibacter alkalitolerans sp. nov., alkali-tolerant bacterium isolated from soil of ginseng.</title>
        <authorList>
            <person name="Lee D.H."/>
            <person name="Cha C.J."/>
        </authorList>
    </citation>
    <scope>NUCLEOTIDE SEQUENCE [LARGE SCALE GENOMIC DNA]</scope>
    <source>
        <strain evidence="2 3">KACC 19305</strain>
    </source>
</reference>
<feature type="chain" id="PRO_5046030701" evidence="1">
    <location>
        <begin position="25"/>
        <end position="241"/>
    </location>
</feature>
<proteinExistence type="predicted"/>
<dbReference type="InterPro" id="IPR029045">
    <property type="entry name" value="ClpP/crotonase-like_dom_sf"/>
</dbReference>
<protein>
    <submittedName>
        <fullName evidence="2">Uncharacterized protein</fullName>
    </submittedName>
</protein>
<gene>
    <name evidence="2" type="ORF">JI746_14405</name>
</gene>
<comment type="caution">
    <text evidence="2">The sequence shown here is derived from an EMBL/GenBank/DDBJ whole genome shotgun (WGS) entry which is preliminary data.</text>
</comment>
<dbReference type="RefSeq" id="WP_201690364.1">
    <property type="nucleotide sequence ID" value="NZ_JAEQND010000007.1"/>
</dbReference>
<feature type="signal peptide" evidence="1">
    <location>
        <begin position="1"/>
        <end position="24"/>
    </location>
</feature>
<keyword evidence="1" id="KW-0732">Signal</keyword>
<dbReference type="EMBL" id="JAEQND010000007">
    <property type="protein sequence ID" value="MBL0426302.1"/>
    <property type="molecule type" value="Genomic_DNA"/>
</dbReference>
<name>A0ABS1JPX2_9BURK</name>
<dbReference type="Proteomes" id="UP000622707">
    <property type="component" value="Unassembled WGS sequence"/>
</dbReference>
<dbReference type="SUPFAM" id="SSF52096">
    <property type="entry name" value="ClpP/crotonase"/>
    <property type="match status" value="1"/>
</dbReference>